<accession>X1IVM7</accession>
<dbReference type="SUPFAM" id="SSF50249">
    <property type="entry name" value="Nucleic acid-binding proteins"/>
    <property type="match status" value="1"/>
</dbReference>
<feature type="domain" description="Replication factor A C-terminal" evidence="1">
    <location>
        <begin position="75"/>
        <end position="203"/>
    </location>
</feature>
<protein>
    <recommendedName>
        <fullName evidence="1">Replication factor A C-terminal domain-containing protein</fullName>
    </recommendedName>
</protein>
<dbReference type="Gene3D" id="2.40.50.140">
    <property type="entry name" value="Nucleic acid-binding proteins"/>
    <property type="match status" value="1"/>
</dbReference>
<feature type="non-terminal residue" evidence="2">
    <location>
        <position position="1"/>
    </location>
</feature>
<evidence type="ECO:0000259" key="1">
    <source>
        <dbReference type="Pfam" id="PF08646"/>
    </source>
</evidence>
<proteinExistence type="predicted"/>
<dbReference type="InterPro" id="IPR013955">
    <property type="entry name" value="Rep_factor-A_C"/>
</dbReference>
<dbReference type="AlphaFoldDB" id="X1IVM7"/>
<reference evidence="2" key="1">
    <citation type="journal article" date="2014" name="Front. Microbiol.">
        <title>High frequency of phylogenetically diverse reductive dehalogenase-homologous genes in deep subseafloor sedimentary metagenomes.</title>
        <authorList>
            <person name="Kawai M."/>
            <person name="Futagami T."/>
            <person name="Toyoda A."/>
            <person name="Takaki Y."/>
            <person name="Nishi S."/>
            <person name="Hori S."/>
            <person name="Arai W."/>
            <person name="Tsubouchi T."/>
            <person name="Morono Y."/>
            <person name="Uchiyama I."/>
            <person name="Ito T."/>
            <person name="Fujiyama A."/>
            <person name="Inagaki F."/>
            <person name="Takami H."/>
        </authorList>
    </citation>
    <scope>NUCLEOTIDE SEQUENCE</scope>
    <source>
        <strain evidence="2">Expedition CK06-06</strain>
    </source>
</reference>
<dbReference type="Pfam" id="PF08646">
    <property type="entry name" value="Rep_fac-A_C"/>
    <property type="match status" value="1"/>
</dbReference>
<organism evidence="2">
    <name type="scientific">marine sediment metagenome</name>
    <dbReference type="NCBI Taxonomy" id="412755"/>
    <lineage>
        <taxon>unclassified sequences</taxon>
        <taxon>metagenomes</taxon>
        <taxon>ecological metagenomes</taxon>
    </lineage>
</organism>
<name>X1IVM7_9ZZZZ</name>
<gene>
    <name evidence="2" type="ORF">S03H2_31349</name>
</gene>
<dbReference type="EMBL" id="BARU01019003">
    <property type="protein sequence ID" value="GAH61588.1"/>
    <property type="molecule type" value="Genomic_DNA"/>
</dbReference>
<evidence type="ECO:0000313" key="2">
    <source>
        <dbReference type="EMBL" id="GAH61588.1"/>
    </source>
</evidence>
<comment type="caution">
    <text evidence="2">The sequence shown here is derived from an EMBL/GenBank/DDBJ whole genome shotgun (WGS) entry which is preliminary data.</text>
</comment>
<sequence>SKSLKNGEGISLKNVALRFSNYWEKIEATISFESSLDKIDLKISNLKILESSSKGTSSSFSNNFTEINSIQSSGFFEIKGFISSELKNIRFYEACSNCRRKVDNCTCDQKGDSKMTMIISHIVEDESGKIRATFIGEAAEKLIGTKADSIVKVKDTPAYDELIENFSAELVGRDIMIKGKVKFSDYSDSYEIVASNFQDINVEEELENRINEIIS</sequence>
<dbReference type="InterPro" id="IPR012340">
    <property type="entry name" value="NA-bd_OB-fold"/>
</dbReference>